<sequence length="355" mass="38338">MRQRITNSLIGGALLGGLLLSSCQKQADDAAALTEQVPGATQPANFPAMAYALSQNPPDKATFELGRTLFYDARLSRDSTVSCGSCHQQFAAFANASHALSHGVGNRLGTRNSPALHNLRWRRELMWDGAVANLENQPLAPFTNPLEMGETLSSLLAKLNGDAEYRRRFTAIYGPGPIDSYRLLRALSQFLAALTSSNSRYDKAVRHEGGTTLSASESRGIALVASKCASCHATDLFTDESYRNNGLDAAFPRDSGRAQISGQPADVGRFKVPTLRNVALTAPYMHDGRFQTLAQVLAHYDHGVIASPTLDPALRPPGGRLGIALTTQEQDDLLAFLQTLTDQSFITDSRLAEHP</sequence>
<dbReference type="PIRSF" id="PIRSF000294">
    <property type="entry name" value="Cytochrome-c_peroxidase"/>
    <property type="match status" value="1"/>
</dbReference>
<evidence type="ECO:0000259" key="10">
    <source>
        <dbReference type="PROSITE" id="PS51007"/>
    </source>
</evidence>
<gene>
    <name evidence="11" type="ORF">J4E00_00140</name>
</gene>
<keyword evidence="4 9" id="KW-0732">Signal</keyword>
<evidence type="ECO:0000256" key="8">
    <source>
        <dbReference type="PROSITE-ProRule" id="PRU00433"/>
    </source>
</evidence>
<dbReference type="EMBL" id="JAGETZ010000001">
    <property type="protein sequence ID" value="MBO2007437.1"/>
    <property type="molecule type" value="Genomic_DNA"/>
</dbReference>
<evidence type="ECO:0000256" key="3">
    <source>
        <dbReference type="ARBA" id="ARBA00022723"/>
    </source>
</evidence>
<proteinExistence type="predicted"/>
<accession>A0ABS3Q867</accession>
<dbReference type="SUPFAM" id="SSF46626">
    <property type="entry name" value="Cytochrome c"/>
    <property type="match status" value="2"/>
</dbReference>
<dbReference type="InterPro" id="IPR036909">
    <property type="entry name" value="Cyt_c-like_dom_sf"/>
</dbReference>
<feature type="domain" description="Cytochrome c" evidence="10">
    <location>
        <begin position="215"/>
        <end position="341"/>
    </location>
</feature>
<name>A0ABS3Q867_9BACT</name>
<evidence type="ECO:0000256" key="9">
    <source>
        <dbReference type="SAM" id="SignalP"/>
    </source>
</evidence>
<evidence type="ECO:0000256" key="2">
    <source>
        <dbReference type="ARBA" id="ARBA00022617"/>
    </source>
</evidence>
<feature type="chain" id="PRO_5046817812" evidence="9">
    <location>
        <begin position="28"/>
        <end position="355"/>
    </location>
</feature>
<feature type="signal peptide" evidence="9">
    <location>
        <begin position="1"/>
        <end position="27"/>
    </location>
</feature>
<dbReference type="PANTHER" id="PTHR30600:SF10">
    <property type="entry name" value="BLL6722 PROTEIN"/>
    <property type="match status" value="1"/>
</dbReference>
<evidence type="ECO:0000256" key="5">
    <source>
        <dbReference type="ARBA" id="ARBA00022764"/>
    </source>
</evidence>
<evidence type="ECO:0000256" key="6">
    <source>
        <dbReference type="ARBA" id="ARBA00023002"/>
    </source>
</evidence>
<keyword evidence="7 8" id="KW-0408">Iron</keyword>
<reference evidence="11 12" key="1">
    <citation type="submission" date="2021-03" db="EMBL/GenBank/DDBJ databases">
        <authorList>
            <person name="Kim M.K."/>
        </authorList>
    </citation>
    <scope>NUCLEOTIDE SEQUENCE [LARGE SCALE GENOMIC DNA]</scope>
    <source>
        <strain evidence="11 12">BT442</strain>
    </source>
</reference>
<keyword evidence="6" id="KW-0560">Oxidoreductase</keyword>
<keyword evidence="2 8" id="KW-0349">Heme</keyword>
<dbReference type="PANTHER" id="PTHR30600">
    <property type="entry name" value="CYTOCHROME C PEROXIDASE-RELATED"/>
    <property type="match status" value="1"/>
</dbReference>
<comment type="subcellular location">
    <subcellularLocation>
        <location evidence="1">Periplasm</location>
    </subcellularLocation>
</comment>
<comment type="caution">
    <text evidence="11">The sequence shown here is derived from an EMBL/GenBank/DDBJ whole genome shotgun (WGS) entry which is preliminary data.</text>
</comment>
<evidence type="ECO:0000256" key="7">
    <source>
        <dbReference type="ARBA" id="ARBA00023004"/>
    </source>
</evidence>
<keyword evidence="12" id="KW-1185">Reference proteome</keyword>
<dbReference type="Gene3D" id="1.10.760.10">
    <property type="entry name" value="Cytochrome c-like domain"/>
    <property type="match status" value="2"/>
</dbReference>
<dbReference type="InterPro" id="IPR026259">
    <property type="entry name" value="MauG/Cytc_peroxidase"/>
</dbReference>
<dbReference type="InterPro" id="IPR004852">
    <property type="entry name" value="Di-haem_cyt_c_peroxidsae"/>
</dbReference>
<keyword evidence="5" id="KW-0574">Periplasm</keyword>
<dbReference type="RefSeq" id="WP_208172981.1">
    <property type="nucleotide sequence ID" value="NZ_JAGETZ010000001.1"/>
</dbReference>
<evidence type="ECO:0000256" key="4">
    <source>
        <dbReference type="ARBA" id="ARBA00022729"/>
    </source>
</evidence>
<evidence type="ECO:0000313" key="11">
    <source>
        <dbReference type="EMBL" id="MBO2007437.1"/>
    </source>
</evidence>
<evidence type="ECO:0000313" key="12">
    <source>
        <dbReference type="Proteomes" id="UP000664369"/>
    </source>
</evidence>
<dbReference type="Proteomes" id="UP000664369">
    <property type="component" value="Unassembled WGS sequence"/>
</dbReference>
<dbReference type="InterPro" id="IPR051395">
    <property type="entry name" value="Cytochrome_c_Peroxidase/MauG"/>
</dbReference>
<dbReference type="PROSITE" id="PS51007">
    <property type="entry name" value="CYTC"/>
    <property type="match status" value="1"/>
</dbReference>
<dbReference type="Pfam" id="PF00034">
    <property type="entry name" value="Cytochrom_C"/>
    <property type="match status" value="1"/>
</dbReference>
<dbReference type="PROSITE" id="PS51257">
    <property type="entry name" value="PROKAR_LIPOPROTEIN"/>
    <property type="match status" value="1"/>
</dbReference>
<dbReference type="Pfam" id="PF03150">
    <property type="entry name" value="CCP_MauG"/>
    <property type="match status" value="1"/>
</dbReference>
<keyword evidence="3 8" id="KW-0479">Metal-binding</keyword>
<protein>
    <submittedName>
        <fullName evidence="11">C-type cytochrome</fullName>
    </submittedName>
</protein>
<dbReference type="InterPro" id="IPR009056">
    <property type="entry name" value="Cyt_c-like_dom"/>
</dbReference>
<evidence type="ECO:0000256" key="1">
    <source>
        <dbReference type="ARBA" id="ARBA00004418"/>
    </source>
</evidence>
<organism evidence="11 12">
    <name type="scientific">Hymenobacter negativus</name>
    <dbReference type="NCBI Taxonomy" id="2795026"/>
    <lineage>
        <taxon>Bacteria</taxon>
        <taxon>Pseudomonadati</taxon>
        <taxon>Bacteroidota</taxon>
        <taxon>Cytophagia</taxon>
        <taxon>Cytophagales</taxon>
        <taxon>Hymenobacteraceae</taxon>
        <taxon>Hymenobacter</taxon>
    </lineage>
</organism>